<dbReference type="InterPro" id="IPR024079">
    <property type="entry name" value="MetalloPept_cat_dom_sf"/>
</dbReference>
<dbReference type="InterPro" id="IPR000562">
    <property type="entry name" value="FN_type2_dom"/>
</dbReference>
<evidence type="ECO:0000256" key="16">
    <source>
        <dbReference type="ARBA" id="ARBA00023145"/>
    </source>
</evidence>
<comment type="cofactor">
    <cofactor evidence="1">
        <name>Ca(2+)</name>
        <dbReference type="ChEBI" id="CHEBI:29108"/>
    </cofactor>
</comment>
<dbReference type="SMART" id="SM00059">
    <property type="entry name" value="FN2"/>
    <property type="match status" value="3"/>
</dbReference>
<evidence type="ECO:0000256" key="19">
    <source>
        <dbReference type="PROSITE-ProRule" id="PRU01011"/>
    </source>
</evidence>
<evidence type="ECO:0000256" key="8">
    <source>
        <dbReference type="ARBA" id="ARBA00022723"/>
    </source>
</evidence>
<dbReference type="InterPro" id="IPR000585">
    <property type="entry name" value="Hemopexin-like_dom"/>
</dbReference>
<comment type="similarity">
    <text evidence="4">Belongs to the peptidase M10A family.</text>
</comment>
<dbReference type="InterPro" id="IPR013806">
    <property type="entry name" value="Kringle-like"/>
</dbReference>
<dbReference type="Pfam" id="PF00413">
    <property type="entry name" value="Peptidase_M10"/>
    <property type="match status" value="1"/>
</dbReference>
<comment type="subcellular location">
    <subcellularLocation>
        <location evidence="3">Secreted</location>
        <location evidence="3">Extracellular space</location>
        <location evidence="3">Extracellular matrix</location>
    </subcellularLocation>
</comment>
<evidence type="ECO:0000256" key="6">
    <source>
        <dbReference type="ARBA" id="ARBA00022530"/>
    </source>
</evidence>
<feature type="repeat" description="Hemopexin" evidence="19">
    <location>
        <begin position="645"/>
        <end position="691"/>
    </location>
</feature>
<dbReference type="CDD" id="cd00094">
    <property type="entry name" value="HX"/>
    <property type="match status" value="1"/>
</dbReference>
<dbReference type="CDD" id="cd00062">
    <property type="entry name" value="FN2"/>
    <property type="match status" value="3"/>
</dbReference>
<feature type="disulfide bond" evidence="18">
    <location>
        <begin position="330"/>
        <end position="356"/>
    </location>
</feature>
<evidence type="ECO:0000256" key="7">
    <source>
        <dbReference type="ARBA" id="ARBA00022670"/>
    </source>
</evidence>
<feature type="chain" id="PRO_5045549099" description="Fibronectin type-II domain-containing protein" evidence="21">
    <location>
        <begin position="20"/>
        <end position="813"/>
    </location>
</feature>
<dbReference type="PRINTS" id="PR00138">
    <property type="entry name" value="MATRIXIN"/>
</dbReference>
<dbReference type="PROSITE" id="PS00024">
    <property type="entry name" value="HEMOPEXIN"/>
    <property type="match status" value="1"/>
</dbReference>
<keyword evidence="15" id="KW-0177">Collagen degradation</keyword>
<evidence type="ECO:0000256" key="3">
    <source>
        <dbReference type="ARBA" id="ARBA00004498"/>
    </source>
</evidence>
<evidence type="ECO:0000256" key="11">
    <source>
        <dbReference type="ARBA" id="ARBA00022801"/>
    </source>
</evidence>
<dbReference type="Gene3D" id="2.110.10.10">
    <property type="entry name" value="Hemopexin-like domain"/>
    <property type="match status" value="1"/>
</dbReference>
<accession>A0ABP0FRA0</accession>
<dbReference type="SUPFAM" id="SSF57440">
    <property type="entry name" value="Kringle-like"/>
    <property type="match status" value="3"/>
</dbReference>
<feature type="disulfide bond" evidence="18">
    <location>
        <begin position="402"/>
        <end position="429"/>
    </location>
</feature>
<evidence type="ECO:0000256" key="20">
    <source>
        <dbReference type="SAM" id="MobiDB-lite"/>
    </source>
</evidence>
<evidence type="ECO:0000259" key="22">
    <source>
        <dbReference type="PROSITE" id="PS51092"/>
    </source>
</evidence>
<evidence type="ECO:0000256" key="12">
    <source>
        <dbReference type="ARBA" id="ARBA00022833"/>
    </source>
</evidence>
<keyword evidence="6" id="KW-0272">Extracellular matrix</keyword>
<feature type="region of interest" description="Disordered" evidence="20">
    <location>
        <begin position="35"/>
        <end position="61"/>
    </location>
</feature>
<dbReference type="SUPFAM" id="SSF50923">
    <property type="entry name" value="Hemopexin-like domain"/>
    <property type="match status" value="1"/>
</dbReference>
<keyword evidence="14" id="KW-0482">Metalloprotease</keyword>
<dbReference type="InterPro" id="IPR036365">
    <property type="entry name" value="PGBD-like_sf"/>
</dbReference>
<dbReference type="Pfam" id="PF00040">
    <property type="entry name" value="fn2"/>
    <property type="match status" value="3"/>
</dbReference>
<dbReference type="InterPro" id="IPR036943">
    <property type="entry name" value="FN_type2_sf"/>
</dbReference>
<dbReference type="PROSITE" id="PS51642">
    <property type="entry name" value="HEMOPEXIN_2"/>
    <property type="match status" value="3"/>
</dbReference>
<keyword evidence="16" id="KW-0865">Zymogen</keyword>
<comment type="cofactor">
    <cofactor evidence="2">
        <name>Zn(2+)</name>
        <dbReference type="ChEBI" id="CHEBI:29105"/>
    </cofactor>
</comment>
<dbReference type="EMBL" id="CAWYQH010000090">
    <property type="protein sequence ID" value="CAK8682181.1"/>
    <property type="molecule type" value="Genomic_DNA"/>
</dbReference>
<keyword evidence="7" id="KW-0645">Protease</keyword>
<keyword evidence="5" id="KW-0964">Secreted</keyword>
<keyword evidence="10" id="KW-0677">Repeat</keyword>
<dbReference type="InterPro" id="IPR036375">
    <property type="entry name" value="Hemopexin-like_dom_sf"/>
</dbReference>
<dbReference type="SMART" id="SM00120">
    <property type="entry name" value="HX"/>
    <property type="match status" value="4"/>
</dbReference>
<dbReference type="PANTHER" id="PTHR10201">
    <property type="entry name" value="MATRIX METALLOPROTEINASE"/>
    <property type="match status" value="1"/>
</dbReference>
<sequence>MRYLVAVLSLLLLFEIFDAAPSARRLRKRYRPRGRYRKSDFRNQGPANPTHLVGPDGESFYRGLDLNQEPGALISPSGGSPGSPVPSYIRTQRSQVAGDFGHNPVPPGSVPPGSIISIGSNIPPDPNLEPQIAEGIEQMDMDEREAIALEFFVRANYTPQGLSSKKSMVRLMQRNYGLPQTGELDEKTVSMMMAPRCGYPDPPANYQTFPNRPRWNKNPVTYKFTGYTPDMSPCQVRNALKRAFRVWEEVTPLDFVESESDDADIIIYFGYQRHGDDYPFDDKNGLLAHAFTAGTQPISGDTHFDEAEFWTLGNGRVTETYYGTANGASCYFPFIFENEEYTTCTAAGRSDGLEWCSTTRNYDQDGEWGFCSQETLFTYGGNADGDPCKFPFVFQGKSYDTCTLEGRSDGYRWCATTSSFDDDTRWGFCPDRAHGTYGGNSNGASCAFPFIFNGDTYSDCTVVGRSDYLPWCSTTPNYDRDQKFGFCQDSGYSIFLVAAHEFGHAIGLDHSNLQSALMYPMYQKFENFRLPEDDRRGAQDLYPEERTTPLRPLVLETCGGDLRTDTTITTTSTTTTISTTTTTKNNNNNNPDPSGGICDEGPIDGLLSFGTEIFLFKGREFWRMFDHDGDKRGPYVIREQWPGLPSTIDSVYRKPADDALVFFKGTRYWIYDGFQLRAGYPKKVTSLGLPKDGEFKVDASLNWYRSKDRKRTYFFVGKKYYRFNEPKNKMDNKYPKSSSAWRSVPSSLEAAMEDPTSKRQSLFVKDNIVHVLHNYKVEVIDRIPLRVWLGCEERGANPVPIVASRRTKDRKIP</sequence>
<dbReference type="InterPro" id="IPR021190">
    <property type="entry name" value="Pept_M10A"/>
</dbReference>
<evidence type="ECO:0000256" key="14">
    <source>
        <dbReference type="ARBA" id="ARBA00023049"/>
    </source>
</evidence>
<feature type="compositionally biased region" description="Low complexity" evidence="20">
    <location>
        <begin position="573"/>
        <end position="590"/>
    </location>
</feature>
<dbReference type="PROSITE" id="PS00546">
    <property type="entry name" value="CYSTEINE_SWITCH"/>
    <property type="match status" value="1"/>
</dbReference>
<keyword evidence="11" id="KW-0378">Hydrolase</keyword>
<feature type="domain" description="Fibronectin type-II" evidence="22">
    <location>
        <begin position="383"/>
        <end position="431"/>
    </location>
</feature>
<keyword evidence="24" id="KW-1185">Reference proteome</keyword>
<feature type="domain" description="Fibronectin type-II" evidence="22">
    <location>
        <begin position="325"/>
        <end position="373"/>
    </location>
</feature>
<evidence type="ECO:0000256" key="9">
    <source>
        <dbReference type="ARBA" id="ARBA00022729"/>
    </source>
</evidence>
<feature type="domain" description="Fibronectin type-II" evidence="22">
    <location>
        <begin position="441"/>
        <end position="489"/>
    </location>
</feature>
<dbReference type="SUPFAM" id="SSF47090">
    <property type="entry name" value="PGBD-like"/>
    <property type="match status" value="1"/>
</dbReference>
<dbReference type="Proteomes" id="UP001642483">
    <property type="component" value="Unassembled WGS sequence"/>
</dbReference>
<feature type="repeat" description="Hemopexin" evidence="19">
    <location>
        <begin position="600"/>
        <end position="644"/>
    </location>
</feature>
<feature type="disulfide bond" evidence="18">
    <location>
        <begin position="388"/>
        <end position="414"/>
    </location>
</feature>
<evidence type="ECO:0000256" key="4">
    <source>
        <dbReference type="ARBA" id="ARBA00010370"/>
    </source>
</evidence>
<dbReference type="CDD" id="cd04278">
    <property type="entry name" value="ZnMc_MMP"/>
    <property type="match status" value="1"/>
</dbReference>
<dbReference type="InterPro" id="IPR018487">
    <property type="entry name" value="Hemopexin-like_repeat"/>
</dbReference>
<evidence type="ECO:0000256" key="1">
    <source>
        <dbReference type="ARBA" id="ARBA00001913"/>
    </source>
</evidence>
<evidence type="ECO:0000313" key="23">
    <source>
        <dbReference type="EMBL" id="CAK8682181.1"/>
    </source>
</evidence>
<reference evidence="23 24" key="1">
    <citation type="submission" date="2024-02" db="EMBL/GenBank/DDBJ databases">
        <authorList>
            <person name="Daric V."/>
            <person name="Darras S."/>
        </authorList>
    </citation>
    <scope>NUCLEOTIDE SEQUENCE [LARGE SCALE GENOMIC DNA]</scope>
</reference>
<evidence type="ECO:0000313" key="24">
    <source>
        <dbReference type="Proteomes" id="UP001642483"/>
    </source>
</evidence>
<comment type="caution">
    <text evidence="23">The sequence shown here is derived from an EMBL/GenBank/DDBJ whole genome shotgun (WGS) entry which is preliminary data.</text>
</comment>
<dbReference type="PANTHER" id="PTHR10201:SF331">
    <property type="entry name" value="MATRIX METALLOPROTEINASE-14-LIKE ISOFORM X1"/>
    <property type="match status" value="1"/>
</dbReference>
<dbReference type="Pfam" id="PF00045">
    <property type="entry name" value="Hemopexin"/>
    <property type="match status" value="2"/>
</dbReference>
<dbReference type="SUPFAM" id="SSF55486">
    <property type="entry name" value="Metalloproteases ('zincins'), catalytic domain"/>
    <property type="match status" value="1"/>
</dbReference>
<evidence type="ECO:0000256" key="15">
    <source>
        <dbReference type="ARBA" id="ARBA00023105"/>
    </source>
</evidence>
<evidence type="ECO:0000256" key="13">
    <source>
        <dbReference type="ARBA" id="ARBA00022837"/>
    </source>
</evidence>
<feature type="repeat" description="Hemopexin" evidence="19">
    <location>
        <begin position="694"/>
        <end position="745"/>
    </location>
</feature>
<keyword evidence="8" id="KW-0479">Metal-binding</keyword>
<keyword evidence="12" id="KW-0862">Zinc</keyword>
<evidence type="ECO:0000256" key="5">
    <source>
        <dbReference type="ARBA" id="ARBA00022525"/>
    </source>
</evidence>
<dbReference type="InterPro" id="IPR006026">
    <property type="entry name" value="Peptidase_Metallo"/>
</dbReference>
<evidence type="ECO:0000256" key="21">
    <source>
        <dbReference type="SAM" id="SignalP"/>
    </source>
</evidence>
<feature type="region of interest" description="Disordered" evidence="20">
    <location>
        <begin position="573"/>
        <end position="594"/>
    </location>
</feature>
<evidence type="ECO:0000256" key="18">
    <source>
        <dbReference type="PROSITE-ProRule" id="PRU00479"/>
    </source>
</evidence>
<dbReference type="InterPro" id="IPR033739">
    <property type="entry name" value="M10A_MMP"/>
</dbReference>
<feature type="disulfide bond" evidence="18">
    <location>
        <begin position="460"/>
        <end position="487"/>
    </location>
</feature>
<dbReference type="Gene3D" id="3.40.390.10">
    <property type="entry name" value="Collagenase (Catalytic Domain)"/>
    <property type="match status" value="1"/>
</dbReference>
<keyword evidence="17 18" id="KW-1015">Disulfide bond</keyword>
<keyword evidence="9 21" id="KW-0732">Signal</keyword>
<dbReference type="InterPro" id="IPR018486">
    <property type="entry name" value="Hemopexin_CS"/>
</dbReference>
<evidence type="ECO:0000256" key="2">
    <source>
        <dbReference type="ARBA" id="ARBA00001947"/>
    </source>
</evidence>
<evidence type="ECO:0000256" key="10">
    <source>
        <dbReference type="ARBA" id="ARBA00022737"/>
    </source>
</evidence>
<dbReference type="PROSITE" id="PS51092">
    <property type="entry name" value="FN2_2"/>
    <property type="match status" value="3"/>
</dbReference>
<dbReference type="InterPro" id="IPR021158">
    <property type="entry name" value="Pept_M10A_Zn_BS"/>
</dbReference>
<dbReference type="InterPro" id="IPR001818">
    <property type="entry name" value="Pept_M10_metallopeptidase"/>
</dbReference>
<gene>
    <name evidence="23" type="ORF">CVLEPA_LOCUS12865</name>
</gene>
<keyword evidence="13" id="KW-0106">Calcium</keyword>
<feature type="disulfide bond" evidence="18">
    <location>
        <begin position="446"/>
        <end position="472"/>
    </location>
</feature>
<feature type="disulfide bond" evidence="18">
    <location>
        <begin position="344"/>
        <end position="371"/>
    </location>
</feature>
<dbReference type="SMART" id="SM00235">
    <property type="entry name" value="ZnMc"/>
    <property type="match status" value="1"/>
</dbReference>
<dbReference type="PROSITE" id="PS00023">
    <property type="entry name" value="FN2_1"/>
    <property type="match status" value="1"/>
</dbReference>
<name>A0ABP0FRA0_CLALP</name>
<dbReference type="PRINTS" id="PR00013">
    <property type="entry name" value="FNTYPEII"/>
</dbReference>
<protein>
    <recommendedName>
        <fullName evidence="22">Fibronectin type-II domain-containing protein</fullName>
    </recommendedName>
</protein>
<proteinExistence type="inferred from homology"/>
<evidence type="ECO:0000256" key="17">
    <source>
        <dbReference type="ARBA" id="ARBA00023157"/>
    </source>
</evidence>
<dbReference type="Gene3D" id="2.10.10.10">
    <property type="entry name" value="Fibronectin, type II, collagen-binding"/>
    <property type="match status" value="3"/>
</dbReference>
<feature type="signal peptide" evidence="21">
    <location>
        <begin position="1"/>
        <end position="19"/>
    </location>
</feature>
<organism evidence="23 24">
    <name type="scientific">Clavelina lepadiformis</name>
    <name type="common">Light-bulb sea squirt</name>
    <name type="synonym">Ascidia lepadiformis</name>
    <dbReference type="NCBI Taxonomy" id="159417"/>
    <lineage>
        <taxon>Eukaryota</taxon>
        <taxon>Metazoa</taxon>
        <taxon>Chordata</taxon>
        <taxon>Tunicata</taxon>
        <taxon>Ascidiacea</taxon>
        <taxon>Aplousobranchia</taxon>
        <taxon>Clavelinidae</taxon>
        <taxon>Clavelina</taxon>
    </lineage>
</organism>